<evidence type="ECO:0000259" key="2">
    <source>
        <dbReference type="Pfam" id="PF13372"/>
    </source>
</evidence>
<evidence type="ECO:0000256" key="1">
    <source>
        <dbReference type="SAM" id="SignalP"/>
    </source>
</evidence>
<keyword evidence="4" id="KW-1185">Reference proteome</keyword>
<gene>
    <name evidence="3" type="ORF">ACFQ27_11890</name>
</gene>
<organism evidence="3 4">
    <name type="scientific">Phenylobacterium conjunctum</name>
    <dbReference type="NCBI Taxonomy" id="1298959"/>
    <lineage>
        <taxon>Bacteria</taxon>
        <taxon>Pseudomonadati</taxon>
        <taxon>Pseudomonadota</taxon>
        <taxon>Alphaproteobacteria</taxon>
        <taxon>Caulobacterales</taxon>
        <taxon>Caulobacteraceae</taxon>
        <taxon>Phenylobacterium</taxon>
    </lineage>
</organism>
<evidence type="ECO:0000313" key="4">
    <source>
        <dbReference type="Proteomes" id="UP001597216"/>
    </source>
</evidence>
<proteinExistence type="predicted"/>
<feature type="signal peptide" evidence="1">
    <location>
        <begin position="1"/>
        <end position="23"/>
    </location>
</feature>
<dbReference type="EMBL" id="JBHTLQ010000024">
    <property type="protein sequence ID" value="MFD1191283.1"/>
    <property type="molecule type" value="Genomic_DNA"/>
</dbReference>
<dbReference type="RefSeq" id="WP_377353737.1">
    <property type="nucleotide sequence ID" value="NZ_JBHTLQ010000024.1"/>
</dbReference>
<evidence type="ECO:0000313" key="3">
    <source>
        <dbReference type="EMBL" id="MFD1191283.1"/>
    </source>
</evidence>
<name>A0ABW3T2W2_9CAUL</name>
<protein>
    <submittedName>
        <fullName evidence="3">Alginate export family protein</fullName>
    </submittedName>
</protein>
<accession>A0ABW3T2W2</accession>
<dbReference type="Pfam" id="PF13372">
    <property type="entry name" value="Alginate_exp"/>
    <property type="match status" value="1"/>
</dbReference>
<dbReference type="SUPFAM" id="SSF56935">
    <property type="entry name" value="Porins"/>
    <property type="match status" value="1"/>
</dbReference>
<reference evidence="4" key="1">
    <citation type="journal article" date="2019" name="Int. J. Syst. Evol. Microbiol.">
        <title>The Global Catalogue of Microorganisms (GCM) 10K type strain sequencing project: providing services to taxonomists for standard genome sequencing and annotation.</title>
        <authorList>
            <consortium name="The Broad Institute Genomics Platform"/>
            <consortium name="The Broad Institute Genome Sequencing Center for Infectious Disease"/>
            <person name="Wu L."/>
            <person name="Ma J."/>
        </authorList>
    </citation>
    <scope>NUCLEOTIDE SEQUENCE [LARGE SCALE GENOMIC DNA]</scope>
    <source>
        <strain evidence="4">CCUG 55074</strain>
    </source>
</reference>
<dbReference type="Gene3D" id="2.40.160.100">
    <property type="match status" value="1"/>
</dbReference>
<dbReference type="Proteomes" id="UP001597216">
    <property type="component" value="Unassembled WGS sequence"/>
</dbReference>
<dbReference type="InterPro" id="IPR025388">
    <property type="entry name" value="Alginate_export_dom"/>
</dbReference>
<feature type="chain" id="PRO_5045772313" evidence="1">
    <location>
        <begin position="24"/>
        <end position="453"/>
    </location>
</feature>
<feature type="domain" description="Alginate export" evidence="2">
    <location>
        <begin position="65"/>
        <end position="441"/>
    </location>
</feature>
<sequence>MTGKGALLLAGLLALAPLGPALADPFEPKSHRWEEDYAWMAAAPAPTALGEQIKFLPLNPERSAWLTLGGELRQRVDNVHNGQIGLSSSPDAVSATTRGYLHADAHLGEHLRVFGQLSWADEGGRKGPDRSFDESAPDLQQLFADLTVTDNLRLRVGRQELPLGDQRLSEVRETYNLRRSFDGVRLDAKAPGDITVTAFDTRLVINRPDAFDDRDQPGETFRGLYVAAARPGLDGFWLERRRRASTYAEGTAPERRETFGLRLHGDREALDYNLYAVGQTGRFGTRDIRAWALSADLGWTFATAAWTPRFSLRADATSGDGRKGDDRLETFDAPYPNTSYLSTSSAYWPGNAWSVFPLLTAKPSETLSLFLGAQSMSRMSKADGFYYSAQNPIALPTGHGQVMMRQVYTRAKWEPRRGLTFSATVIRQFAGDAVRARGGRDGSIVSLAADWKF</sequence>
<dbReference type="InterPro" id="IPR053728">
    <property type="entry name" value="Alginate_Permeability_Chnl"/>
</dbReference>
<keyword evidence="1" id="KW-0732">Signal</keyword>
<comment type="caution">
    <text evidence="3">The sequence shown here is derived from an EMBL/GenBank/DDBJ whole genome shotgun (WGS) entry which is preliminary data.</text>
</comment>